<dbReference type="PRINTS" id="PR00983">
    <property type="entry name" value="TRNASYNTHCYS"/>
</dbReference>
<evidence type="ECO:0000256" key="11">
    <source>
        <dbReference type="ARBA" id="ARBA00023146"/>
    </source>
</evidence>
<feature type="binding site" evidence="12">
    <location>
        <position position="244"/>
    </location>
    <ligand>
        <name>Zn(2+)</name>
        <dbReference type="ChEBI" id="CHEBI:29105"/>
    </ligand>
</feature>
<evidence type="ECO:0000256" key="12">
    <source>
        <dbReference type="HAMAP-Rule" id="MF_00041"/>
    </source>
</evidence>
<feature type="domain" description="Cysteinyl-tRNA synthetase class Ia DALR" evidence="13">
    <location>
        <begin position="356"/>
        <end position="418"/>
    </location>
</feature>
<dbReference type="GO" id="GO:0004817">
    <property type="term" value="F:cysteine-tRNA ligase activity"/>
    <property type="evidence" value="ECO:0007669"/>
    <property type="project" value="UniProtKB-UniRule"/>
</dbReference>
<keyword evidence="8 12" id="KW-0862">Zinc</keyword>
<keyword evidence="5 12" id="KW-0436">Ligase</keyword>
<evidence type="ECO:0000256" key="3">
    <source>
        <dbReference type="ARBA" id="ARBA00011245"/>
    </source>
</evidence>
<evidence type="ECO:0000256" key="4">
    <source>
        <dbReference type="ARBA" id="ARBA00022490"/>
    </source>
</evidence>
<dbReference type="GO" id="GO:0005829">
    <property type="term" value="C:cytosol"/>
    <property type="evidence" value="ECO:0007669"/>
    <property type="project" value="TreeGrafter"/>
</dbReference>
<comment type="caution">
    <text evidence="12">Lacks conserved residue(s) required for the propagation of feature annotation.</text>
</comment>
<evidence type="ECO:0000259" key="13">
    <source>
        <dbReference type="SMART" id="SM00840"/>
    </source>
</evidence>
<dbReference type="GO" id="GO:0006423">
    <property type="term" value="P:cysteinyl-tRNA aminoacylation"/>
    <property type="evidence" value="ECO:0007669"/>
    <property type="project" value="UniProtKB-UniRule"/>
</dbReference>
<sequence length="478" mass="55159">MKLYNTLSKEIEGFEPVTPGKVTIYNCGPTVHKVHTQIGNLRSYTFSDLVKRYFTYLGYETEHVIKITDVDDHTIAESAAEGIPLKEYTQKNFDDFVKQIGILNLIRPTYLPKVTDHVDDIVKDIKKLKELGYAYESNGSTYFSINKVENYGQLINLERQEALKKNAQGRMEDFSMEEKENTNDFCLWKAWTPEEGKVFWDTELGKGRPGWHVECSVISRKYLGETVDIHIGGISHIFPHHTNEIAISEAITHRRFVNYWLHHDYLIVEGKKMSKEDGTFYTLNDVLSRGYHPSVLRYVLLKTHYRQPLNFTWRAMEEVKTALAKIIRFLLWLDGVKNEKENKYSVSTDIKTCNEDFMKGMNNDLNFSEAMGSIFDFISNVNKQGEIINQKQAKEVYDFIMSIDSVLGFVDPAYKDYIQRLDKLIGANELKSVISKRLKAREDKEFNLADELGKQITAAGIRYTDSKDGSSYLEIAES</sequence>
<accession>A0A0G1F887</accession>
<organism evidence="14 15">
    <name type="scientific">Candidatus Nomurabacteria bacterium GW2011_GWB1_43_7</name>
    <dbReference type="NCBI Taxonomy" id="1618747"/>
    <lineage>
        <taxon>Bacteria</taxon>
        <taxon>Candidatus Nomuraibacteriota</taxon>
    </lineage>
</organism>
<comment type="cofactor">
    <cofactor evidence="12">
        <name>Zn(2+)</name>
        <dbReference type="ChEBI" id="CHEBI:29105"/>
    </cofactor>
    <text evidence="12">Binds 1 zinc ion per subunit.</text>
</comment>
<dbReference type="NCBIfam" id="TIGR00435">
    <property type="entry name" value="cysS"/>
    <property type="match status" value="1"/>
</dbReference>
<dbReference type="GO" id="GO:0008270">
    <property type="term" value="F:zinc ion binding"/>
    <property type="evidence" value="ECO:0007669"/>
    <property type="project" value="UniProtKB-UniRule"/>
</dbReference>
<evidence type="ECO:0000256" key="10">
    <source>
        <dbReference type="ARBA" id="ARBA00022917"/>
    </source>
</evidence>
<evidence type="ECO:0000256" key="5">
    <source>
        <dbReference type="ARBA" id="ARBA00022598"/>
    </source>
</evidence>
<dbReference type="Proteomes" id="UP000034751">
    <property type="component" value="Unassembled WGS sequence"/>
</dbReference>
<dbReference type="Pfam" id="PF09190">
    <property type="entry name" value="DALR_2"/>
    <property type="match status" value="1"/>
</dbReference>
<dbReference type="Gene3D" id="3.40.50.620">
    <property type="entry name" value="HUPs"/>
    <property type="match status" value="1"/>
</dbReference>
<dbReference type="EMBL" id="LCGS01000028">
    <property type="protein sequence ID" value="KKT18545.1"/>
    <property type="molecule type" value="Genomic_DNA"/>
</dbReference>
<reference evidence="14 15" key="1">
    <citation type="journal article" date="2015" name="Nature">
        <title>rRNA introns, odd ribosomes, and small enigmatic genomes across a large radiation of phyla.</title>
        <authorList>
            <person name="Brown C.T."/>
            <person name="Hug L.A."/>
            <person name="Thomas B.C."/>
            <person name="Sharon I."/>
            <person name="Castelle C.J."/>
            <person name="Singh A."/>
            <person name="Wilkins M.J."/>
            <person name="Williams K.H."/>
            <person name="Banfield J.F."/>
        </authorList>
    </citation>
    <scope>NUCLEOTIDE SEQUENCE [LARGE SCALE GENOMIC DNA]</scope>
</reference>
<dbReference type="InterPro" id="IPR024909">
    <property type="entry name" value="Cys-tRNA/MSH_ligase"/>
</dbReference>
<feature type="binding site" evidence="12">
    <location>
        <position position="215"/>
    </location>
    <ligand>
        <name>Zn(2+)</name>
        <dbReference type="ChEBI" id="CHEBI:29105"/>
    </ligand>
</feature>
<dbReference type="InterPro" id="IPR032678">
    <property type="entry name" value="tRNA-synt_1_cat_dom"/>
</dbReference>
<dbReference type="GO" id="GO:0005524">
    <property type="term" value="F:ATP binding"/>
    <property type="evidence" value="ECO:0007669"/>
    <property type="project" value="UniProtKB-UniRule"/>
</dbReference>
<evidence type="ECO:0000256" key="8">
    <source>
        <dbReference type="ARBA" id="ARBA00022833"/>
    </source>
</evidence>
<feature type="binding site" evidence="12">
    <location>
        <position position="275"/>
    </location>
    <ligand>
        <name>ATP</name>
        <dbReference type="ChEBI" id="CHEBI:30616"/>
    </ligand>
</feature>
<evidence type="ECO:0000256" key="2">
    <source>
        <dbReference type="ARBA" id="ARBA00005594"/>
    </source>
</evidence>
<comment type="similarity">
    <text evidence="2 12">Belongs to the class-I aminoacyl-tRNA synthetase family.</text>
</comment>
<dbReference type="InterPro" id="IPR009080">
    <property type="entry name" value="tRNAsynth_Ia_anticodon-bd"/>
</dbReference>
<evidence type="ECO:0000313" key="15">
    <source>
        <dbReference type="Proteomes" id="UP000034751"/>
    </source>
</evidence>
<dbReference type="EC" id="6.1.1.16" evidence="12"/>
<evidence type="ECO:0000256" key="1">
    <source>
        <dbReference type="ARBA" id="ARBA00004496"/>
    </source>
</evidence>
<feature type="binding site" evidence="12">
    <location>
        <position position="27"/>
    </location>
    <ligand>
        <name>Zn(2+)</name>
        <dbReference type="ChEBI" id="CHEBI:29105"/>
    </ligand>
</feature>
<keyword evidence="10 12" id="KW-0648">Protein biosynthesis</keyword>
<dbReference type="Pfam" id="PF01406">
    <property type="entry name" value="tRNA-synt_1e"/>
    <property type="match status" value="1"/>
</dbReference>
<dbReference type="HAMAP" id="MF_00041">
    <property type="entry name" value="Cys_tRNA_synth"/>
    <property type="match status" value="1"/>
</dbReference>
<evidence type="ECO:0000313" key="14">
    <source>
        <dbReference type="EMBL" id="KKT18545.1"/>
    </source>
</evidence>
<comment type="caution">
    <text evidence="14">The sequence shown here is derived from an EMBL/GenBank/DDBJ whole genome shotgun (WGS) entry which is preliminary data.</text>
</comment>
<dbReference type="AlphaFoldDB" id="A0A0G1F887"/>
<evidence type="ECO:0000256" key="7">
    <source>
        <dbReference type="ARBA" id="ARBA00022741"/>
    </source>
</evidence>
<keyword evidence="11 12" id="KW-0030">Aminoacyl-tRNA synthetase</keyword>
<dbReference type="SUPFAM" id="SSF47323">
    <property type="entry name" value="Anticodon-binding domain of a subclass of class I aminoacyl-tRNA synthetases"/>
    <property type="match status" value="1"/>
</dbReference>
<dbReference type="SMART" id="SM00840">
    <property type="entry name" value="DALR_2"/>
    <property type="match status" value="1"/>
</dbReference>
<dbReference type="PANTHER" id="PTHR10890">
    <property type="entry name" value="CYSTEINYL-TRNA SYNTHETASE"/>
    <property type="match status" value="1"/>
</dbReference>
<protein>
    <recommendedName>
        <fullName evidence="12">Cysteine--tRNA ligase</fullName>
        <ecNumber evidence="12">6.1.1.16</ecNumber>
    </recommendedName>
    <alternativeName>
        <fullName evidence="12">Cysteinyl-tRNA synthetase</fullName>
        <shortName evidence="12">CysRS</shortName>
    </alternativeName>
</protein>
<comment type="catalytic activity">
    <reaction evidence="12">
        <text>tRNA(Cys) + L-cysteine + ATP = L-cysteinyl-tRNA(Cys) + AMP + diphosphate</text>
        <dbReference type="Rhea" id="RHEA:17773"/>
        <dbReference type="Rhea" id="RHEA-COMP:9661"/>
        <dbReference type="Rhea" id="RHEA-COMP:9679"/>
        <dbReference type="ChEBI" id="CHEBI:30616"/>
        <dbReference type="ChEBI" id="CHEBI:33019"/>
        <dbReference type="ChEBI" id="CHEBI:35235"/>
        <dbReference type="ChEBI" id="CHEBI:78442"/>
        <dbReference type="ChEBI" id="CHEBI:78517"/>
        <dbReference type="ChEBI" id="CHEBI:456215"/>
        <dbReference type="EC" id="6.1.1.16"/>
    </reaction>
</comment>
<dbReference type="SUPFAM" id="SSF52374">
    <property type="entry name" value="Nucleotidylyl transferase"/>
    <property type="match status" value="1"/>
</dbReference>
<dbReference type="PATRIC" id="fig|1618747.3.peg.784"/>
<dbReference type="Gene3D" id="1.20.120.1910">
    <property type="entry name" value="Cysteine-tRNA ligase, C-terminal anti-codon recognition domain"/>
    <property type="match status" value="1"/>
</dbReference>
<dbReference type="PANTHER" id="PTHR10890:SF3">
    <property type="entry name" value="CYSTEINE--TRNA LIGASE, CYTOPLASMIC"/>
    <property type="match status" value="1"/>
</dbReference>
<feature type="binding site" evidence="12">
    <location>
        <position position="240"/>
    </location>
    <ligand>
        <name>Zn(2+)</name>
        <dbReference type="ChEBI" id="CHEBI:29105"/>
    </ligand>
</feature>
<comment type="subunit">
    <text evidence="3 12">Monomer.</text>
</comment>
<gene>
    <name evidence="12" type="primary">cysS</name>
    <name evidence="14" type="ORF">UW02_C0028G0005</name>
</gene>
<evidence type="ECO:0000256" key="9">
    <source>
        <dbReference type="ARBA" id="ARBA00022840"/>
    </source>
</evidence>
<proteinExistence type="inferred from homology"/>
<name>A0A0G1F887_9BACT</name>
<dbReference type="InterPro" id="IPR015273">
    <property type="entry name" value="Cys-tRNA-synt_Ia_DALR"/>
</dbReference>
<dbReference type="STRING" id="1618747.UW02_C0028G0005"/>
<dbReference type="InterPro" id="IPR015803">
    <property type="entry name" value="Cys-tRNA-ligase"/>
</dbReference>
<keyword evidence="4 12" id="KW-0963">Cytoplasm</keyword>
<keyword evidence="6 12" id="KW-0479">Metal-binding</keyword>
<dbReference type="InterPro" id="IPR014729">
    <property type="entry name" value="Rossmann-like_a/b/a_fold"/>
</dbReference>
<dbReference type="CDD" id="cd00672">
    <property type="entry name" value="CysRS_core"/>
    <property type="match status" value="1"/>
</dbReference>
<keyword evidence="7 12" id="KW-0547">Nucleotide-binding</keyword>
<keyword evidence="9 12" id="KW-0067">ATP-binding</keyword>
<evidence type="ECO:0000256" key="6">
    <source>
        <dbReference type="ARBA" id="ARBA00022723"/>
    </source>
</evidence>
<comment type="subcellular location">
    <subcellularLocation>
        <location evidence="1 12">Cytoplasm</location>
    </subcellularLocation>
</comment>